<reference evidence="1 2" key="1">
    <citation type="journal article" date="2014" name="Genome Announc.">
        <title>Whole-Genome Sequence of Serratia symbiotica Strain CWBI-2.3T, a Free-Living Symbiont of the Black Bean Aphid Aphis fabae.</title>
        <authorList>
            <person name="Foray V."/>
            <person name="Grigorescu A.S."/>
            <person name="Sabri A."/>
            <person name="Haubruge E."/>
            <person name="Lognay G."/>
            <person name="Francis F."/>
            <person name="Fauconnier M.L."/>
            <person name="Hance T."/>
            <person name="Thonart P."/>
        </authorList>
    </citation>
    <scope>NUCLEOTIDE SEQUENCE [LARGE SCALE GENOMIC DNA]</scope>
    <source>
        <strain evidence="1">CWBI-2.3</strain>
    </source>
</reference>
<proteinExistence type="predicted"/>
<dbReference type="AlphaFoldDB" id="A0A068Z155"/>
<dbReference type="GeneID" id="93736449"/>
<evidence type="ECO:0000313" key="2">
    <source>
        <dbReference type="Proteomes" id="UP000042738"/>
    </source>
</evidence>
<protein>
    <submittedName>
        <fullName evidence="1">Uncharacterized protein</fullName>
    </submittedName>
</protein>
<sequence length="129" mass="15549">MTHKYINFIGLDFNNIAVMKKTFTGFEKRIQINNDDFDDELFYFCCFMDYFLERHDSVSFPAYYKFCVSLDTYLYSLMYLEENTSMTNLIGFFPGKLFWHTVDNGNDDVFYILLSFYMNEWKKGRSSDE</sequence>
<dbReference type="EMBL" id="CP050855">
    <property type="protein sequence ID" value="QLH62890.1"/>
    <property type="molecule type" value="Genomic_DNA"/>
</dbReference>
<name>A0A068Z155_9GAMM</name>
<dbReference type="Proteomes" id="UP000042738">
    <property type="component" value="Chromosome"/>
</dbReference>
<accession>A0A068Z155</accession>
<gene>
    <name evidence="1" type="ORF">SYMBAF_08035</name>
</gene>
<organism evidence="1 2">
    <name type="scientific">Serratia symbiotica</name>
    <dbReference type="NCBI Taxonomy" id="138074"/>
    <lineage>
        <taxon>Bacteria</taxon>
        <taxon>Pseudomonadati</taxon>
        <taxon>Pseudomonadota</taxon>
        <taxon>Gammaproteobacteria</taxon>
        <taxon>Enterobacterales</taxon>
        <taxon>Yersiniaceae</taxon>
        <taxon>Serratia</taxon>
    </lineage>
</organism>
<dbReference type="RefSeq" id="WP_040265092.1">
    <property type="nucleotide sequence ID" value="NZ_CP050855.1"/>
</dbReference>
<evidence type="ECO:0000313" key="1">
    <source>
        <dbReference type="EMBL" id="QLH62890.1"/>
    </source>
</evidence>